<feature type="signal peptide" evidence="1">
    <location>
        <begin position="1"/>
        <end position="22"/>
    </location>
</feature>
<evidence type="ECO:0008006" key="4">
    <source>
        <dbReference type="Google" id="ProtNLM"/>
    </source>
</evidence>
<reference evidence="2 3" key="1">
    <citation type="submission" date="2018-12" db="EMBL/GenBank/DDBJ databases">
        <title>Flammeovirga pectinis sp. nov., isolated from the gut of the Korean scallop, Patinopecten yessoensis.</title>
        <authorList>
            <person name="Bae J.-W."/>
            <person name="Jeong Y.-S."/>
            <person name="Kang W."/>
        </authorList>
    </citation>
    <scope>NUCLEOTIDE SEQUENCE [LARGE SCALE GENOMIC DNA]</scope>
    <source>
        <strain evidence="2 3">L12M1</strain>
    </source>
</reference>
<dbReference type="KEGG" id="fll:EI427_03955"/>
<keyword evidence="1" id="KW-0732">Signal</keyword>
<evidence type="ECO:0000313" key="3">
    <source>
        <dbReference type="Proteomes" id="UP000267268"/>
    </source>
</evidence>
<protein>
    <recommendedName>
        <fullName evidence="4">SusF/SusE family outer membrane protein</fullName>
    </recommendedName>
</protein>
<gene>
    <name evidence="2" type="ORF">EI427_03955</name>
</gene>
<evidence type="ECO:0000256" key="1">
    <source>
        <dbReference type="SAM" id="SignalP"/>
    </source>
</evidence>
<dbReference type="OrthoDB" id="1037481at2"/>
<dbReference type="Proteomes" id="UP000267268">
    <property type="component" value="Chromosome 1"/>
</dbReference>
<dbReference type="PROSITE" id="PS51257">
    <property type="entry name" value="PROKAR_LIPOPROTEIN"/>
    <property type="match status" value="1"/>
</dbReference>
<dbReference type="Gene3D" id="2.60.40.3620">
    <property type="match status" value="1"/>
</dbReference>
<dbReference type="RefSeq" id="WP_126611852.1">
    <property type="nucleotide sequence ID" value="NZ_CP034562.1"/>
</dbReference>
<organism evidence="2 3">
    <name type="scientific">Flammeovirga pectinis</name>
    <dbReference type="NCBI Taxonomy" id="2494373"/>
    <lineage>
        <taxon>Bacteria</taxon>
        <taxon>Pseudomonadati</taxon>
        <taxon>Bacteroidota</taxon>
        <taxon>Cytophagia</taxon>
        <taxon>Cytophagales</taxon>
        <taxon>Flammeovirgaceae</taxon>
        <taxon>Flammeovirga</taxon>
    </lineage>
</organism>
<dbReference type="AlphaFoldDB" id="A0A3Q9FM73"/>
<sequence>MKTKLYLLNILLIGLLFQSCTKDEINDPTNPVINTAETVDVTRGENMQIQATFSHDMGISNVHLYQPEWDLDRVIELKDEMPKTYELDYTFAVPADAKDEASIELTATSIGGNTTKATQLAKVTDSQNIYLHGHNLVGVDAEWTTPSTAILMTRSATNPNLYSTVVEFVGNGGDGWGSTLAILGQSSGVLPFNAVVDVENLDAAYHDTNWWWNGNNYEEASNYPGYVIFDADAGNMTIPMIKQDDASIPNWDSEPGFYNLQPLAFYDNPGKYEVVFNLESMELTISMTEAPLPPVEADMYIVGGGFPEYSQWWSPEDGIPMVTTAEGEYSITNLQIEAGAEMKFLGQNDDWSPYNYGWVTKGNDPTVAMLNADNSEPLQFDEAGYYDIVFNTNDMTCTVTKQ</sequence>
<proteinExistence type="predicted"/>
<evidence type="ECO:0000313" key="2">
    <source>
        <dbReference type="EMBL" id="AZQ61406.1"/>
    </source>
</evidence>
<feature type="chain" id="PRO_5018640815" description="SusF/SusE family outer membrane protein" evidence="1">
    <location>
        <begin position="23"/>
        <end position="402"/>
    </location>
</feature>
<accession>A0A3Q9FM73</accession>
<dbReference type="EMBL" id="CP034562">
    <property type="protein sequence ID" value="AZQ61406.1"/>
    <property type="molecule type" value="Genomic_DNA"/>
</dbReference>
<name>A0A3Q9FM73_9BACT</name>
<keyword evidence="3" id="KW-1185">Reference proteome</keyword>